<keyword evidence="3" id="KW-1185">Reference proteome</keyword>
<dbReference type="AlphaFoldDB" id="A0A1H1GIM8"/>
<dbReference type="OrthoDB" id="331146at2"/>
<dbReference type="InterPro" id="IPR004675">
    <property type="entry name" value="AhpD_core"/>
</dbReference>
<gene>
    <name evidence="2" type="ORF">SAMN04489718_3671</name>
</gene>
<evidence type="ECO:0000259" key="1">
    <source>
        <dbReference type="Pfam" id="PF02627"/>
    </source>
</evidence>
<dbReference type="PANTHER" id="PTHR34846:SF10">
    <property type="entry name" value="CYTOPLASMIC PROTEIN"/>
    <property type="match status" value="1"/>
</dbReference>
<dbReference type="EMBL" id="FNKO01000002">
    <property type="protein sequence ID" value="SDR13005.1"/>
    <property type="molecule type" value="Genomic_DNA"/>
</dbReference>
<protein>
    <submittedName>
        <fullName evidence="2">Alkylhydroperoxidase AhpD family core domain-containing protein</fullName>
    </submittedName>
</protein>
<dbReference type="GO" id="GO:0051920">
    <property type="term" value="F:peroxiredoxin activity"/>
    <property type="evidence" value="ECO:0007669"/>
    <property type="project" value="InterPro"/>
</dbReference>
<keyword evidence="2" id="KW-0560">Oxidoreductase</keyword>
<reference evidence="3" key="1">
    <citation type="submission" date="2016-10" db="EMBL/GenBank/DDBJ databases">
        <authorList>
            <person name="Varghese N."/>
            <person name="Submissions S."/>
        </authorList>
    </citation>
    <scope>NUCLEOTIDE SEQUENCE [LARGE SCALE GENOMIC DNA]</scope>
    <source>
        <strain evidence="3">DSM 45459</strain>
    </source>
</reference>
<dbReference type="InterPro" id="IPR029032">
    <property type="entry name" value="AhpD-like"/>
</dbReference>
<dbReference type="Gene3D" id="1.20.1290.10">
    <property type="entry name" value="AhpD-like"/>
    <property type="match status" value="1"/>
</dbReference>
<sequence>MTQQRMDLAALTPRVYREMKRLEEAVATELSEAGVEKEVYELVKIRASQLNGCGFCLDMHLEDARKSGVDEQRLDVLAAWREMELYSERERAALALSEEVTLIHGDGVSDETWRRAGEVFSETELAGLVWAATTINTWNRLAITSRAQPPRRDSRPPE</sequence>
<keyword evidence="2" id="KW-0575">Peroxidase</keyword>
<dbReference type="STRING" id="995062.SAMN04489718_3671"/>
<dbReference type="InterPro" id="IPR003779">
    <property type="entry name" value="CMD-like"/>
</dbReference>
<name>A0A1H1GIM8_9ACTN</name>
<organism evidence="2 3">
    <name type="scientific">Actinopolyspora saharensis</name>
    <dbReference type="NCBI Taxonomy" id="995062"/>
    <lineage>
        <taxon>Bacteria</taxon>
        <taxon>Bacillati</taxon>
        <taxon>Actinomycetota</taxon>
        <taxon>Actinomycetes</taxon>
        <taxon>Actinopolysporales</taxon>
        <taxon>Actinopolysporaceae</taxon>
        <taxon>Actinopolyspora</taxon>
    </lineage>
</organism>
<accession>A0A1H1GIM8</accession>
<evidence type="ECO:0000313" key="3">
    <source>
        <dbReference type="Proteomes" id="UP000199301"/>
    </source>
</evidence>
<dbReference type="Proteomes" id="UP000199301">
    <property type="component" value="Unassembled WGS sequence"/>
</dbReference>
<feature type="domain" description="Carboxymuconolactone decarboxylase-like" evidence="1">
    <location>
        <begin position="13"/>
        <end position="98"/>
    </location>
</feature>
<dbReference type="NCBIfam" id="TIGR00778">
    <property type="entry name" value="ahpD_dom"/>
    <property type="match status" value="1"/>
</dbReference>
<evidence type="ECO:0000313" key="2">
    <source>
        <dbReference type="EMBL" id="SDR13005.1"/>
    </source>
</evidence>
<dbReference type="RefSeq" id="WP_092525960.1">
    <property type="nucleotide sequence ID" value="NZ_FNKO01000002.1"/>
</dbReference>
<dbReference type="Pfam" id="PF02627">
    <property type="entry name" value="CMD"/>
    <property type="match status" value="1"/>
</dbReference>
<dbReference type="SUPFAM" id="SSF69118">
    <property type="entry name" value="AhpD-like"/>
    <property type="match status" value="1"/>
</dbReference>
<proteinExistence type="predicted"/>
<dbReference type="PANTHER" id="PTHR34846">
    <property type="entry name" value="4-CARBOXYMUCONOLACTONE DECARBOXYLASE FAMILY PROTEIN (AFU_ORTHOLOGUE AFUA_6G11590)"/>
    <property type="match status" value="1"/>
</dbReference>